<dbReference type="EMBL" id="BMAV01009131">
    <property type="protein sequence ID" value="GFY53159.1"/>
    <property type="molecule type" value="Genomic_DNA"/>
</dbReference>
<protein>
    <submittedName>
        <fullName evidence="1">Uncharacterized protein</fullName>
    </submittedName>
</protein>
<proteinExistence type="predicted"/>
<dbReference type="AlphaFoldDB" id="A0A8X6XIP6"/>
<keyword evidence="2" id="KW-1185">Reference proteome</keyword>
<evidence type="ECO:0000313" key="2">
    <source>
        <dbReference type="Proteomes" id="UP000886998"/>
    </source>
</evidence>
<gene>
    <name evidence="1" type="ORF">TNIN_249341</name>
</gene>
<name>A0A8X6XIP6_9ARAC</name>
<accession>A0A8X6XIP6</accession>
<comment type="caution">
    <text evidence="1">The sequence shown here is derived from an EMBL/GenBank/DDBJ whole genome shotgun (WGS) entry which is preliminary data.</text>
</comment>
<organism evidence="1 2">
    <name type="scientific">Trichonephila inaurata madagascariensis</name>
    <dbReference type="NCBI Taxonomy" id="2747483"/>
    <lineage>
        <taxon>Eukaryota</taxon>
        <taxon>Metazoa</taxon>
        <taxon>Ecdysozoa</taxon>
        <taxon>Arthropoda</taxon>
        <taxon>Chelicerata</taxon>
        <taxon>Arachnida</taxon>
        <taxon>Araneae</taxon>
        <taxon>Araneomorphae</taxon>
        <taxon>Entelegynae</taxon>
        <taxon>Araneoidea</taxon>
        <taxon>Nephilidae</taxon>
        <taxon>Trichonephila</taxon>
        <taxon>Trichonephila inaurata</taxon>
    </lineage>
</organism>
<evidence type="ECO:0000313" key="1">
    <source>
        <dbReference type="EMBL" id="GFY53159.1"/>
    </source>
</evidence>
<sequence length="78" mass="8807">MRGLKDGAVARKPRPTFPDVRGQVEDIILGNRERRKTSLWSSSHSPKQERLLIYATSAINSQRTLSDRASPFLCPVKD</sequence>
<dbReference type="Proteomes" id="UP000886998">
    <property type="component" value="Unassembled WGS sequence"/>
</dbReference>
<reference evidence="1" key="1">
    <citation type="submission" date="2020-08" db="EMBL/GenBank/DDBJ databases">
        <title>Multicomponent nature underlies the extraordinary mechanical properties of spider dragline silk.</title>
        <authorList>
            <person name="Kono N."/>
            <person name="Nakamura H."/>
            <person name="Mori M."/>
            <person name="Yoshida Y."/>
            <person name="Ohtoshi R."/>
            <person name="Malay A.D."/>
            <person name="Moran D.A.P."/>
            <person name="Tomita M."/>
            <person name="Numata K."/>
            <person name="Arakawa K."/>
        </authorList>
    </citation>
    <scope>NUCLEOTIDE SEQUENCE</scope>
</reference>